<proteinExistence type="predicted"/>
<dbReference type="EMBL" id="RHHB01000003">
    <property type="protein sequence ID" value="RNB51582.1"/>
    <property type="molecule type" value="Genomic_DNA"/>
</dbReference>
<evidence type="ECO:0000313" key="2">
    <source>
        <dbReference type="Proteomes" id="UP000275048"/>
    </source>
</evidence>
<protein>
    <submittedName>
        <fullName evidence="1">Uncharacterized protein</fullName>
    </submittedName>
</protein>
<organism evidence="1 2">
    <name type="scientific">Agromyces tardus</name>
    <dbReference type="NCBI Taxonomy" id="2583849"/>
    <lineage>
        <taxon>Bacteria</taxon>
        <taxon>Bacillati</taxon>
        <taxon>Actinomycetota</taxon>
        <taxon>Actinomycetes</taxon>
        <taxon>Micrococcales</taxon>
        <taxon>Microbacteriaceae</taxon>
        <taxon>Agromyces</taxon>
    </lineage>
</organism>
<sequence>MLQATIRIGEREYLLPAEYDREELMRTITSQVRAGGGFVEVVRTPDRVVNVLVSPGTNVCIEVRRIDLEDESEASGEKFDGPWWELSWLEPFDLM</sequence>
<dbReference type="RefSeq" id="WP_122935742.1">
    <property type="nucleotide sequence ID" value="NZ_JBHSNT010000003.1"/>
</dbReference>
<dbReference type="OrthoDB" id="5070962at2"/>
<keyword evidence="2" id="KW-1185">Reference proteome</keyword>
<gene>
    <name evidence="1" type="ORF">EDM22_03890</name>
</gene>
<name>A0A3M8AK60_9MICO</name>
<evidence type="ECO:0000313" key="1">
    <source>
        <dbReference type="EMBL" id="RNB51582.1"/>
    </source>
</evidence>
<reference evidence="1 2" key="1">
    <citation type="submission" date="2018-10" db="EMBL/GenBank/DDBJ databases">
        <title>Isolation, diversity and antibacterial activity of antinobacteria from the wheat rhizosphere soil.</title>
        <authorList>
            <person name="Sun T."/>
        </authorList>
    </citation>
    <scope>NUCLEOTIDE SEQUENCE [LARGE SCALE GENOMIC DNA]</scope>
    <source>
        <strain evidence="1 2">SJ-23</strain>
    </source>
</reference>
<comment type="caution">
    <text evidence="1">The sequence shown here is derived from an EMBL/GenBank/DDBJ whole genome shotgun (WGS) entry which is preliminary data.</text>
</comment>
<accession>A0A3M8AK60</accession>
<dbReference type="Proteomes" id="UP000275048">
    <property type="component" value="Unassembled WGS sequence"/>
</dbReference>
<dbReference type="AlphaFoldDB" id="A0A3M8AK60"/>